<gene>
    <name evidence="4" type="ORF">RHAB21_00298</name>
</gene>
<reference evidence="4 5" key="1">
    <citation type="submission" date="2020-11" db="EMBL/GenBank/DDBJ databases">
        <authorList>
            <person name="Lassalle F."/>
        </authorList>
    </citation>
    <scope>NUCLEOTIDE SEQUENCE [LARGE SCALE GENOMIC DNA]</scope>
    <source>
        <strain evidence="4 5">AB21</strain>
    </source>
</reference>
<dbReference type="Gene3D" id="2.40.420.20">
    <property type="match status" value="1"/>
</dbReference>
<dbReference type="Proteomes" id="UP000601041">
    <property type="component" value="Unassembled WGS sequence"/>
</dbReference>
<name>A0ABN7JC48_9HYPH</name>
<dbReference type="EMBL" id="CABFWE030000001">
    <property type="protein sequence ID" value="CAD7023648.1"/>
    <property type="molecule type" value="Genomic_DNA"/>
</dbReference>
<dbReference type="Gene3D" id="2.40.30.170">
    <property type="match status" value="1"/>
</dbReference>
<evidence type="ECO:0000313" key="5">
    <source>
        <dbReference type="Proteomes" id="UP000601041"/>
    </source>
</evidence>
<dbReference type="RefSeq" id="WP_142586566.1">
    <property type="nucleotide sequence ID" value="NZ_CABFWE030000001.1"/>
</dbReference>
<protein>
    <submittedName>
        <fullName evidence="4">Efflux RND transporter periplasmic adaptor subunit</fullName>
    </submittedName>
</protein>
<dbReference type="PANTHER" id="PTHR30469:SF15">
    <property type="entry name" value="HLYD FAMILY OF SECRETION PROTEINS"/>
    <property type="match status" value="1"/>
</dbReference>
<dbReference type="NCBIfam" id="TIGR01730">
    <property type="entry name" value="RND_mfp"/>
    <property type="match status" value="1"/>
</dbReference>
<dbReference type="SUPFAM" id="SSF111369">
    <property type="entry name" value="HlyD-like secretion proteins"/>
    <property type="match status" value="1"/>
</dbReference>
<proteinExistence type="inferred from homology"/>
<dbReference type="PANTHER" id="PTHR30469">
    <property type="entry name" value="MULTIDRUG RESISTANCE PROTEIN MDTA"/>
    <property type="match status" value="1"/>
</dbReference>
<dbReference type="Pfam" id="PF25917">
    <property type="entry name" value="BSH_RND"/>
    <property type="match status" value="1"/>
</dbReference>
<dbReference type="Gene3D" id="1.10.287.470">
    <property type="entry name" value="Helix hairpin bin"/>
    <property type="match status" value="1"/>
</dbReference>
<sequence>MRLLLLVATLLFAGGAVAETMKLEPVTVTEWKSVYGTIQARTTVPARARIGGSVVAIMVTEGDTVTAGQKIAEVKDEKLAFQIAALDAQIAALGSRLATAQTDVDRAEALIGRGAVTQQRLDELRSQASVLQNQITATEAERSLVLQQQSEGDVNAPADGKVLTVPLTQGGVVMPGESLATIGSGGLFLRLSVPERHAGLIRQGDELRITLDGRQMEGRLAKIYPQIENGRVTADVEVDGLRTSFVNARVLVQLPVGTRQSLLVPSDAVTTRAGVEFVTLRDGDRTVERVVLSGQVINQPDGVFTEILTGLAAGDEVVLP</sequence>
<keyword evidence="5" id="KW-1185">Reference proteome</keyword>
<keyword evidence="2" id="KW-0732">Signal</keyword>
<comment type="similarity">
    <text evidence="1">Belongs to the membrane fusion protein (MFP) (TC 8.A.1) family.</text>
</comment>
<evidence type="ECO:0000313" key="4">
    <source>
        <dbReference type="EMBL" id="CAD7023648.1"/>
    </source>
</evidence>
<feature type="signal peptide" evidence="2">
    <location>
        <begin position="1"/>
        <end position="18"/>
    </location>
</feature>
<accession>A0ABN7JC48</accession>
<feature type="chain" id="PRO_5046612121" evidence="2">
    <location>
        <begin position="19"/>
        <end position="320"/>
    </location>
</feature>
<evidence type="ECO:0000259" key="3">
    <source>
        <dbReference type="Pfam" id="PF25917"/>
    </source>
</evidence>
<evidence type="ECO:0000256" key="2">
    <source>
        <dbReference type="SAM" id="SignalP"/>
    </source>
</evidence>
<feature type="domain" description="Multidrug resistance protein MdtA-like barrel-sandwich hybrid" evidence="3">
    <location>
        <begin position="43"/>
        <end position="180"/>
    </location>
</feature>
<evidence type="ECO:0000256" key="1">
    <source>
        <dbReference type="ARBA" id="ARBA00009477"/>
    </source>
</evidence>
<organism evidence="4 5">
    <name type="scientific">Pseudorhizobium halotolerans</name>
    <dbReference type="NCBI Taxonomy" id="1233081"/>
    <lineage>
        <taxon>Bacteria</taxon>
        <taxon>Pseudomonadati</taxon>
        <taxon>Pseudomonadota</taxon>
        <taxon>Alphaproteobacteria</taxon>
        <taxon>Hyphomicrobiales</taxon>
        <taxon>Rhizobiaceae</taxon>
        <taxon>Rhizobium/Agrobacterium group</taxon>
        <taxon>Pseudorhizobium</taxon>
    </lineage>
</organism>
<dbReference type="InterPro" id="IPR006143">
    <property type="entry name" value="RND_pump_MFP"/>
</dbReference>
<dbReference type="InterPro" id="IPR058625">
    <property type="entry name" value="MdtA-like_BSH"/>
</dbReference>
<dbReference type="Gene3D" id="2.40.50.100">
    <property type="match status" value="1"/>
</dbReference>
<comment type="caution">
    <text evidence="4">The sequence shown here is derived from an EMBL/GenBank/DDBJ whole genome shotgun (WGS) entry which is preliminary data.</text>
</comment>